<gene>
    <name evidence="4" type="primary">LOC110785429</name>
</gene>
<keyword evidence="1" id="KW-0813">Transport</keyword>
<dbReference type="InterPro" id="IPR004274">
    <property type="entry name" value="FCP1_dom"/>
</dbReference>
<dbReference type="PANTHER" id="PTHR12210">
    <property type="entry name" value="DULLARD PROTEIN PHOSPHATASE"/>
    <property type="match status" value="1"/>
</dbReference>
<dbReference type="AlphaFoldDB" id="A0A9R0JT38"/>
<dbReference type="SUPFAM" id="SSF56784">
    <property type="entry name" value="HAD-like"/>
    <property type="match status" value="1"/>
</dbReference>
<dbReference type="OrthoDB" id="1711508at2759"/>
<name>A0A9R0JT38_SPIOL</name>
<dbReference type="KEGG" id="soe:110785429"/>
<sequence>MGPLLKKEMEVSCKMTKKTMHDLESHNFPVYKQTEEGYPSCLKKIGYCSTHPLSKEKCKQSNGTLHGLEPAKERFLKTSQAFASKELTLLPSSDSKLDQKAPEDYCEDGFVALGAPVEISENRHVDIEPLLMRSESKTSNSKRDSCNESTVMLEDAITISGAGSLSQKHERQPSLLETLNEHELSLSNLSVNDPFSLANVSRNSSLLHLFNYFPQKAPTVSSRKKLLILDINGILADIVYPPPKGYKADTKIAGRAVFTRPFCSDFLKFCLERFNVAIWSSRSRKIIDRLVNYLMGDMKDQLTFCWDLSYCTGSNFRTLENKHKALVFKELRKVWESYDDPDLPWKKGEFDESNTLLLDDTPYKALLNPPHTAIFPYSYDYKYRADDAIGPGGNIREYLEELAMVDNVQEYIEQHPFGQSAITERSLSWQFYDKVIKGQSAVTAGG</sequence>
<comment type="subcellular location">
    <subcellularLocation>
        <location evidence="1">Mitochondrion inner membrane</location>
        <topology evidence="1">Single-pass membrane protein</topology>
    </subcellularLocation>
</comment>
<dbReference type="Pfam" id="PF03031">
    <property type="entry name" value="NIF"/>
    <property type="match status" value="1"/>
</dbReference>
<comment type="subunit">
    <text evidence="1">Component of the TIM23 complex.</text>
</comment>
<dbReference type="GO" id="GO:0030150">
    <property type="term" value="P:protein import into mitochondrial matrix"/>
    <property type="evidence" value="ECO:0000318"/>
    <property type="project" value="GO_Central"/>
</dbReference>
<keyword evidence="1" id="KW-0809">Transit peptide</keyword>
<reference evidence="3" key="1">
    <citation type="journal article" date="2021" name="Nat. Commun.">
        <title>Genomic analyses provide insights into spinach domestication and the genetic basis of agronomic traits.</title>
        <authorList>
            <person name="Cai X."/>
            <person name="Sun X."/>
            <person name="Xu C."/>
            <person name="Sun H."/>
            <person name="Wang X."/>
            <person name="Ge C."/>
            <person name="Zhang Z."/>
            <person name="Wang Q."/>
            <person name="Fei Z."/>
            <person name="Jiao C."/>
            <person name="Wang Q."/>
        </authorList>
    </citation>
    <scope>NUCLEOTIDE SEQUENCE [LARGE SCALE GENOMIC DNA]</scope>
    <source>
        <strain evidence="3">cv. Varoflay</strain>
    </source>
</reference>
<keyword evidence="1" id="KW-0653">Protein transport</keyword>
<dbReference type="GO" id="GO:0005744">
    <property type="term" value="C:TIM23 mitochondrial import inner membrane translocase complex"/>
    <property type="evidence" value="ECO:0000318"/>
    <property type="project" value="GO_Central"/>
</dbReference>
<evidence type="ECO:0000256" key="1">
    <source>
        <dbReference type="RuleBase" id="RU365079"/>
    </source>
</evidence>
<evidence type="ECO:0000313" key="4">
    <source>
        <dbReference type="RefSeq" id="XP_021845565.1"/>
    </source>
</evidence>
<feature type="domain" description="FCP1 homology" evidence="2">
    <location>
        <begin position="220"/>
        <end position="402"/>
    </location>
</feature>
<dbReference type="InterPro" id="IPR036412">
    <property type="entry name" value="HAD-like_sf"/>
</dbReference>
<dbReference type="InterPro" id="IPR050365">
    <property type="entry name" value="TIM50"/>
</dbReference>
<evidence type="ECO:0000313" key="3">
    <source>
        <dbReference type="Proteomes" id="UP000813463"/>
    </source>
</evidence>
<reference evidence="4" key="2">
    <citation type="submission" date="2025-08" db="UniProtKB">
        <authorList>
            <consortium name="RefSeq"/>
        </authorList>
    </citation>
    <scope>IDENTIFICATION</scope>
    <source>
        <tissue evidence="4">Leaf</tissue>
    </source>
</reference>
<keyword evidence="1" id="KW-0496">Mitochondrion</keyword>
<comment type="similarity">
    <text evidence="1">Belongs to the TIM50 family.</text>
</comment>
<dbReference type="Gene3D" id="3.40.50.1000">
    <property type="entry name" value="HAD superfamily/HAD-like"/>
    <property type="match status" value="1"/>
</dbReference>
<dbReference type="Proteomes" id="UP000813463">
    <property type="component" value="Chromosome 3"/>
</dbReference>
<protein>
    <recommendedName>
        <fullName evidence="1">Mitochondrial import inner membrane translocase subunit TIM50</fullName>
    </recommendedName>
</protein>
<keyword evidence="3" id="KW-1185">Reference proteome</keyword>
<evidence type="ECO:0000259" key="2">
    <source>
        <dbReference type="PROSITE" id="PS50969"/>
    </source>
</evidence>
<accession>A0A9R0JT38</accession>
<organism evidence="3 4">
    <name type="scientific">Spinacia oleracea</name>
    <name type="common">Spinach</name>
    <dbReference type="NCBI Taxonomy" id="3562"/>
    <lineage>
        <taxon>Eukaryota</taxon>
        <taxon>Viridiplantae</taxon>
        <taxon>Streptophyta</taxon>
        <taxon>Embryophyta</taxon>
        <taxon>Tracheophyta</taxon>
        <taxon>Spermatophyta</taxon>
        <taxon>Magnoliopsida</taxon>
        <taxon>eudicotyledons</taxon>
        <taxon>Gunneridae</taxon>
        <taxon>Pentapetalae</taxon>
        <taxon>Caryophyllales</taxon>
        <taxon>Chenopodiaceae</taxon>
        <taxon>Chenopodioideae</taxon>
        <taxon>Anserineae</taxon>
        <taxon>Spinacia</taxon>
    </lineage>
</organism>
<proteinExistence type="inferred from homology"/>
<dbReference type="RefSeq" id="XP_021845565.1">
    <property type="nucleotide sequence ID" value="XM_021989873.2"/>
</dbReference>
<keyword evidence="1" id="KW-0811">Translocation</keyword>
<dbReference type="GeneID" id="110785429"/>
<comment type="function">
    <text evidence="1">Essential component of the TIM23 complex, a complex that mediates the translocation of transit peptide-containing proteins across the mitochondrial inner membrane.</text>
</comment>
<dbReference type="InterPro" id="IPR023214">
    <property type="entry name" value="HAD_sf"/>
</dbReference>
<dbReference type="PROSITE" id="PS50969">
    <property type="entry name" value="FCP1"/>
    <property type="match status" value="1"/>
</dbReference>
<dbReference type="SMART" id="SM00577">
    <property type="entry name" value="CPDc"/>
    <property type="match status" value="1"/>
</dbReference>
<dbReference type="FunFam" id="3.40.50.1000:FF:000257">
    <property type="entry name" value="Haloacid dehalogenase-like hydrolase (HAD) superfamily protein"/>
    <property type="match status" value="1"/>
</dbReference>